<name>A0A0Y9WQW8_PLABE</name>
<dbReference type="EMBL" id="LT608273">
    <property type="protein sequence ID" value="SCO60450.1"/>
    <property type="molecule type" value="Genomic_DNA"/>
</dbReference>
<feature type="compositionally biased region" description="Low complexity" evidence="1">
    <location>
        <begin position="223"/>
        <end position="239"/>
    </location>
</feature>
<evidence type="ECO:0000313" key="12">
    <source>
        <dbReference type="Proteomes" id="UP000516480"/>
    </source>
</evidence>
<dbReference type="Proteomes" id="UP000516480">
    <property type="component" value="Chromosome 9"/>
</dbReference>
<feature type="region of interest" description="Disordered" evidence="1">
    <location>
        <begin position="201"/>
        <end position="267"/>
    </location>
</feature>
<evidence type="ECO:0000313" key="4">
    <source>
        <dbReference type="EMBL" id="SCM22508.1"/>
    </source>
</evidence>
<evidence type="ECO:0000313" key="6">
    <source>
        <dbReference type="EMBL" id="SCO60450.1"/>
    </source>
</evidence>
<feature type="compositionally biased region" description="Basic and acidic residues" evidence="1">
    <location>
        <begin position="7"/>
        <end position="21"/>
    </location>
</feature>
<reference evidence="3 8" key="1">
    <citation type="submission" date="2016-02" db="EMBL/GenBank/DDBJ databases">
        <authorList>
            <consortium name="Pathogen Informatics"/>
        </authorList>
    </citation>
    <scope>NUCLEOTIDE SEQUENCE [LARGE SCALE GENOMIC DNA]</scope>
    <source>
        <strain evidence="3 8">K173</strain>
        <strain evidence="4 12">NK65 ny</strain>
        <strain evidence="5 11">NK65e</strain>
        <strain evidence="7 9">SP11 Antwerpcl1</strain>
        <strain evidence="6 10">SP11 RLL</strain>
    </source>
</reference>
<evidence type="ECO:0000313" key="11">
    <source>
        <dbReference type="Proteomes" id="UP000220214"/>
    </source>
</evidence>
<evidence type="ECO:0000313" key="3">
    <source>
        <dbReference type="EMBL" id="CXI44464.1"/>
    </source>
</evidence>
<dbReference type="Proteomes" id="UP000219974">
    <property type="component" value="Chromosome 9"/>
</dbReference>
<dbReference type="OMA" id="IDLESYM"/>
<gene>
    <name evidence="3" type="ORF">PBK173_000210900</name>
    <name evidence="5" type="ORF">PBNK65E_000203000</name>
    <name evidence="4" type="ORF">PBNK65NY_000202200</name>
    <name evidence="7" type="ORF">PBSP11A_000202100</name>
    <name evidence="6" type="ORF">PBSP11RLL_000201900</name>
</gene>
<evidence type="ECO:0000313" key="10">
    <source>
        <dbReference type="Proteomes" id="UP000219974"/>
    </source>
</evidence>
<evidence type="ECO:0000313" key="5">
    <source>
        <dbReference type="EMBL" id="SCN25492.1"/>
    </source>
</evidence>
<dbReference type="Proteomes" id="UP000220214">
    <property type="component" value="Chromosome 9"/>
</dbReference>
<dbReference type="Proteomes" id="UP000219860">
    <property type="component" value="Chromosome 9"/>
</dbReference>
<feature type="region of interest" description="Disordered" evidence="1">
    <location>
        <begin position="54"/>
        <end position="85"/>
    </location>
</feature>
<evidence type="ECO:0000256" key="2">
    <source>
        <dbReference type="SAM" id="Phobius"/>
    </source>
</evidence>
<dbReference type="OrthoDB" id="386975at2759"/>
<feature type="compositionally biased region" description="Pro residues" evidence="1">
    <location>
        <begin position="211"/>
        <end position="222"/>
    </location>
</feature>
<evidence type="ECO:0000313" key="7">
    <source>
        <dbReference type="EMBL" id="SCO62242.1"/>
    </source>
</evidence>
<feature type="compositionally biased region" description="Polar residues" evidence="1">
    <location>
        <begin position="68"/>
        <end position="85"/>
    </location>
</feature>
<organism evidence="3 8">
    <name type="scientific">Plasmodium berghei</name>
    <dbReference type="NCBI Taxonomy" id="5821"/>
    <lineage>
        <taxon>Eukaryota</taxon>
        <taxon>Sar</taxon>
        <taxon>Alveolata</taxon>
        <taxon>Apicomplexa</taxon>
        <taxon>Aconoidasida</taxon>
        <taxon>Haemosporida</taxon>
        <taxon>Plasmodiidae</taxon>
        <taxon>Plasmodium</taxon>
        <taxon>Plasmodium (Vinckeia)</taxon>
    </lineage>
</organism>
<dbReference type="EMBL" id="LT614635">
    <property type="protein sequence ID" value="SCN25492.1"/>
    <property type="molecule type" value="Genomic_DNA"/>
</dbReference>
<dbReference type="EMBL" id="LT160029">
    <property type="protein sequence ID" value="CXI44464.1"/>
    <property type="molecule type" value="Genomic_DNA"/>
</dbReference>
<feature type="transmembrane region" description="Helical" evidence="2">
    <location>
        <begin position="313"/>
        <end position="335"/>
    </location>
</feature>
<keyword evidence="2" id="KW-1133">Transmembrane helix</keyword>
<protein>
    <submittedName>
        <fullName evidence="3">Uncharacterized protein</fullName>
    </submittedName>
</protein>
<dbReference type="EMBL" id="LT608257">
    <property type="protein sequence ID" value="SCO62242.1"/>
    <property type="molecule type" value="Genomic_DNA"/>
</dbReference>
<dbReference type="AlphaFoldDB" id="A0A0Y9WQW8"/>
<dbReference type="VEuPathDB" id="PlasmoDB:PBANKA_0930600"/>
<dbReference type="EMBL" id="LT608145">
    <property type="protein sequence ID" value="SCM22508.1"/>
    <property type="molecule type" value="Genomic_DNA"/>
</dbReference>
<evidence type="ECO:0000313" key="9">
    <source>
        <dbReference type="Proteomes" id="UP000219860"/>
    </source>
</evidence>
<proteinExistence type="predicted"/>
<evidence type="ECO:0000256" key="1">
    <source>
        <dbReference type="SAM" id="MobiDB-lite"/>
    </source>
</evidence>
<sequence>MYKIKRRSNDSFNDSKAKTPDLNYRHWENTDINMYENNSENNNKHDFYKKHSHNISTSDDNNDKVPNFGNNKNISNLNGSHNSSRLNKMKKYKNKKHKTLNPNYMDITNKRNNIDLESYMIKGKKKNDSLNNNIIKNSNIELNNKLNPALTLVASKAVNGLLDGVHKHMQGPFALSSDPNGNSPLAPQILTPNLYPNIPNPFNLNNGIPQPTAPPITIPAPSPQNSSQNVPQSIPSQSQLLPNNSPNNIVSTSGQGNNSPNMPMPATQLTYQQSDNFPNLMSANQIAQNPAFNIHPTATNLRDNPGNVNYNEVVTITIGIVICLFLFCFIFGCLTKMCKPAKRRR</sequence>
<accession>A0A0Y9WQW8</accession>
<feature type="region of interest" description="Disordered" evidence="1">
    <location>
        <begin position="1"/>
        <end position="21"/>
    </location>
</feature>
<keyword evidence="2" id="KW-0812">Transmembrane</keyword>
<evidence type="ECO:0000313" key="8">
    <source>
        <dbReference type="Proteomes" id="UP000069549"/>
    </source>
</evidence>
<feature type="compositionally biased region" description="Polar residues" evidence="1">
    <location>
        <begin position="240"/>
        <end position="267"/>
    </location>
</feature>
<dbReference type="Proteomes" id="UP000069549">
    <property type="component" value="Chromosome 9"/>
</dbReference>
<keyword evidence="2" id="KW-0472">Membrane</keyword>